<feature type="region of interest" description="Disordered" evidence="1">
    <location>
        <begin position="1"/>
        <end position="24"/>
    </location>
</feature>
<comment type="caution">
    <text evidence="3">The sequence shown here is derived from an EMBL/GenBank/DDBJ whole genome shotgun (WGS) entry which is preliminary data.</text>
</comment>
<name>A0A5N6LBX4_9ASTR</name>
<evidence type="ECO:0000313" key="4">
    <source>
        <dbReference type="Proteomes" id="UP000326396"/>
    </source>
</evidence>
<protein>
    <submittedName>
        <fullName evidence="3">Uncharacterized protein</fullName>
    </submittedName>
</protein>
<dbReference type="Proteomes" id="UP000326396">
    <property type="component" value="Unassembled WGS sequence"/>
</dbReference>
<keyword evidence="2" id="KW-0472">Membrane</keyword>
<dbReference type="EMBL" id="SZYD01001781">
    <property type="protein sequence ID" value="KAD0319317.1"/>
    <property type="molecule type" value="Genomic_DNA"/>
</dbReference>
<dbReference type="AlphaFoldDB" id="A0A5N6LBX4"/>
<sequence>MKQADKQPLAAKAMAKDQVLHQTAKGAPKSPISMMLGGFVVIGTLAYFTLYSHKKPEATALDVAKVTTGTATTGNTRPQNKCFYALQQ</sequence>
<dbReference type="OrthoDB" id="1892673at2759"/>
<reference evidence="3 4" key="1">
    <citation type="submission" date="2019-05" db="EMBL/GenBank/DDBJ databases">
        <title>Mikania micrantha, genome provides insights into the molecular mechanism of rapid growth.</title>
        <authorList>
            <person name="Liu B."/>
        </authorList>
    </citation>
    <scope>NUCLEOTIDE SEQUENCE [LARGE SCALE GENOMIC DNA]</scope>
    <source>
        <strain evidence="3">NLD-2019</strain>
        <tissue evidence="3">Leaf</tissue>
    </source>
</reference>
<evidence type="ECO:0000256" key="2">
    <source>
        <dbReference type="SAM" id="Phobius"/>
    </source>
</evidence>
<accession>A0A5N6LBX4</accession>
<evidence type="ECO:0000313" key="3">
    <source>
        <dbReference type="EMBL" id="KAD0319317.1"/>
    </source>
</evidence>
<feature type="transmembrane region" description="Helical" evidence="2">
    <location>
        <begin position="32"/>
        <end position="51"/>
    </location>
</feature>
<evidence type="ECO:0000256" key="1">
    <source>
        <dbReference type="SAM" id="MobiDB-lite"/>
    </source>
</evidence>
<keyword evidence="2" id="KW-1133">Transmembrane helix</keyword>
<keyword evidence="4" id="KW-1185">Reference proteome</keyword>
<proteinExistence type="predicted"/>
<gene>
    <name evidence="3" type="ORF">E3N88_44463</name>
</gene>
<keyword evidence="2" id="KW-0812">Transmembrane</keyword>
<organism evidence="3 4">
    <name type="scientific">Mikania micrantha</name>
    <name type="common">bitter vine</name>
    <dbReference type="NCBI Taxonomy" id="192012"/>
    <lineage>
        <taxon>Eukaryota</taxon>
        <taxon>Viridiplantae</taxon>
        <taxon>Streptophyta</taxon>
        <taxon>Embryophyta</taxon>
        <taxon>Tracheophyta</taxon>
        <taxon>Spermatophyta</taxon>
        <taxon>Magnoliopsida</taxon>
        <taxon>eudicotyledons</taxon>
        <taxon>Gunneridae</taxon>
        <taxon>Pentapetalae</taxon>
        <taxon>asterids</taxon>
        <taxon>campanulids</taxon>
        <taxon>Asterales</taxon>
        <taxon>Asteraceae</taxon>
        <taxon>Asteroideae</taxon>
        <taxon>Heliantheae alliance</taxon>
        <taxon>Eupatorieae</taxon>
        <taxon>Mikania</taxon>
    </lineage>
</organism>